<dbReference type="EMBL" id="LR877147">
    <property type="protein sequence ID" value="CAD2214604.1"/>
    <property type="molecule type" value="Genomic_DNA"/>
</dbReference>
<feature type="region of interest" description="Disordered" evidence="1">
    <location>
        <begin position="96"/>
        <end position="135"/>
    </location>
</feature>
<reference evidence="2 3" key="1">
    <citation type="submission" date="2020-08" db="EMBL/GenBank/DDBJ databases">
        <authorList>
            <person name="Newling K."/>
            <person name="Davey J."/>
            <person name="Forrester S."/>
        </authorList>
    </citation>
    <scope>NUCLEOTIDE SEQUENCE [LARGE SCALE GENOMIC DNA]</scope>
    <source>
        <strain evidence="3">Crithidia deanei Carvalho (ATCC PRA-265)</strain>
    </source>
</reference>
<dbReference type="AlphaFoldDB" id="A0A7G2C628"/>
<protein>
    <recommendedName>
        <fullName evidence="4">C3H1-type domain-containing protein</fullName>
    </recommendedName>
</protein>
<evidence type="ECO:0000256" key="1">
    <source>
        <dbReference type="SAM" id="MobiDB-lite"/>
    </source>
</evidence>
<sequence>MWSMYSIFFLNQKVKNHFSFLSILPPIRRIKAPRSCTVGLLASVESHKRVPLHTHTHSLPSHLDSDKRYFSILSTSNPTMLRYRHNPYSREHSILWETPSTAPPPASPQPAMKKASEPPLKKTPKPKKKTPKPDEKDIHYLTSLCRHRLNCSWHRRGACLYAHHPGELMNYKDSLESGITNDEDARRAAYAPRRLADWNAWLAKEYEHPDRCVAYLAGEAVKCNDDIYRCREGCTRRHKRFPRNLGEYLLREQYDGALCNRPYVTQPSEILALMWSS</sequence>
<dbReference type="VEuPathDB" id="TriTrypDB:ADEAN_000205500"/>
<name>A0A7G2C628_9TRYP</name>
<evidence type="ECO:0008006" key="4">
    <source>
        <dbReference type="Google" id="ProtNLM"/>
    </source>
</evidence>
<keyword evidence="3" id="KW-1185">Reference proteome</keyword>
<accession>A0A7G2C628</accession>
<gene>
    <name evidence="2" type="ORF">ADEAN_000205500</name>
</gene>
<evidence type="ECO:0000313" key="3">
    <source>
        <dbReference type="Proteomes" id="UP000515908"/>
    </source>
</evidence>
<dbReference type="Proteomes" id="UP000515908">
    <property type="component" value="Chromosome 03"/>
</dbReference>
<organism evidence="2 3">
    <name type="scientific">Angomonas deanei</name>
    <dbReference type="NCBI Taxonomy" id="59799"/>
    <lineage>
        <taxon>Eukaryota</taxon>
        <taxon>Discoba</taxon>
        <taxon>Euglenozoa</taxon>
        <taxon>Kinetoplastea</taxon>
        <taxon>Metakinetoplastina</taxon>
        <taxon>Trypanosomatida</taxon>
        <taxon>Trypanosomatidae</taxon>
        <taxon>Strigomonadinae</taxon>
        <taxon>Angomonas</taxon>
    </lineage>
</organism>
<evidence type="ECO:0000313" key="2">
    <source>
        <dbReference type="EMBL" id="CAD2214604.1"/>
    </source>
</evidence>
<proteinExistence type="predicted"/>